<dbReference type="RefSeq" id="WP_262394456.1">
    <property type="nucleotide sequence ID" value="NZ_JACRTD010000002.1"/>
</dbReference>
<organism evidence="1 2">
    <name type="scientific">Youxingia wuxianensis</name>
    <dbReference type="NCBI Taxonomy" id="2763678"/>
    <lineage>
        <taxon>Bacteria</taxon>
        <taxon>Bacillati</taxon>
        <taxon>Bacillota</taxon>
        <taxon>Clostridia</taxon>
        <taxon>Eubacteriales</taxon>
        <taxon>Oscillospiraceae</taxon>
        <taxon>Youxingia</taxon>
    </lineage>
</organism>
<comment type="caution">
    <text evidence="1">The sequence shown here is derived from an EMBL/GenBank/DDBJ whole genome shotgun (WGS) entry which is preliminary data.</text>
</comment>
<proteinExistence type="predicted"/>
<accession>A0A926EMY4</accession>
<evidence type="ECO:0000313" key="2">
    <source>
        <dbReference type="Proteomes" id="UP000623678"/>
    </source>
</evidence>
<reference evidence="1" key="1">
    <citation type="submission" date="2020-08" db="EMBL/GenBank/DDBJ databases">
        <title>Genome public.</title>
        <authorList>
            <person name="Liu C."/>
            <person name="Sun Q."/>
        </authorList>
    </citation>
    <scope>NUCLEOTIDE SEQUENCE</scope>
    <source>
        <strain evidence="1">NSJ-64</strain>
    </source>
</reference>
<gene>
    <name evidence="1" type="ORF">H8705_03465</name>
</gene>
<dbReference type="Proteomes" id="UP000623678">
    <property type="component" value="Unassembled WGS sequence"/>
</dbReference>
<dbReference type="PROSITE" id="PS51257">
    <property type="entry name" value="PROKAR_LIPOPROTEIN"/>
    <property type="match status" value="1"/>
</dbReference>
<dbReference type="AlphaFoldDB" id="A0A926EMY4"/>
<sequence>MKKAILLILTFIFVIALLGCSSQENNVKRDIAPTITLYDRQYVAPYMPIDELPGGYEYLGDLPEDAADDTGLAGCKMYAVKELDSLSDFYLYQECAASVDENTVDATRRQWAYVQWVLSN</sequence>
<keyword evidence="2" id="KW-1185">Reference proteome</keyword>
<evidence type="ECO:0000313" key="1">
    <source>
        <dbReference type="EMBL" id="MBC8584631.1"/>
    </source>
</evidence>
<name>A0A926EMY4_9FIRM</name>
<dbReference type="EMBL" id="JACRTD010000002">
    <property type="protein sequence ID" value="MBC8584631.1"/>
    <property type="molecule type" value="Genomic_DNA"/>
</dbReference>
<protein>
    <submittedName>
        <fullName evidence="1">Uncharacterized protein</fullName>
    </submittedName>
</protein>